<dbReference type="InterPro" id="IPR050826">
    <property type="entry name" value="Krueppel_C2H2_ZnFinger"/>
</dbReference>
<reference evidence="18" key="1">
    <citation type="submission" date="2025-08" db="UniProtKB">
        <authorList>
            <consortium name="RefSeq"/>
        </authorList>
    </citation>
    <scope>IDENTIFICATION</scope>
    <source>
        <tissue evidence="18">Kidney</tissue>
    </source>
</reference>
<dbReference type="CTD" id="140690"/>
<dbReference type="GO" id="GO:0008270">
    <property type="term" value="F:zinc ion binding"/>
    <property type="evidence" value="ECO:0007669"/>
    <property type="project" value="UniProtKB-KW"/>
</dbReference>
<feature type="region of interest" description="Disordered" evidence="15">
    <location>
        <begin position="484"/>
        <end position="544"/>
    </location>
</feature>
<keyword evidence="17" id="KW-1185">Reference proteome</keyword>
<dbReference type="RefSeq" id="XP_012879747.1">
    <property type="nucleotide sequence ID" value="XM_013024293.1"/>
</dbReference>
<keyword evidence="3" id="KW-0479">Metal-binding</keyword>
<feature type="domain" description="C2H2-type" evidence="16">
    <location>
        <begin position="435"/>
        <end position="462"/>
    </location>
</feature>
<evidence type="ECO:0000259" key="16">
    <source>
        <dbReference type="PROSITE" id="PS50157"/>
    </source>
</evidence>
<dbReference type="PROSITE" id="PS50157">
    <property type="entry name" value="ZINC_FINGER_C2H2_2"/>
    <property type="match status" value="10"/>
</dbReference>
<keyword evidence="2" id="KW-0678">Repressor</keyword>
<keyword evidence="5 14" id="KW-0863">Zinc-finger</keyword>
<dbReference type="FunFam" id="3.30.160.60:FF:000802">
    <property type="entry name" value="CCCTC-binding factor like"/>
    <property type="match status" value="1"/>
</dbReference>
<dbReference type="GO" id="GO:0005634">
    <property type="term" value="C:nucleus"/>
    <property type="evidence" value="ECO:0007669"/>
    <property type="project" value="UniProtKB-SubCell"/>
</dbReference>
<evidence type="ECO:0000256" key="6">
    <source>
        <dbReference type="ARBA" id="ARBA00022833"/>
    </source>
</evidence>
<feature type="compositionally biased region" description="Polar residues" evidence="15">
    <location>
        <begin position="25"/>
        <end position="39"/>
    </location>
</feature>
<evidence type="ECO:0000313" key="18">
    <source>
        <dbReference type="RefSeq" id="XP_012879747.1"/>
    </source>
</evidence>
<evidence type="ECO:0000256" key="2">
    <source>
        <dbReference type="ARBA" id="ARBA00022491"/>
    </source>
</evidence>
<protein>
    <recommendedName>
        <fullName evidence="13">CCCTC-binding factor</fullName>
    </recommendedName>
</protein>
<feature type="domain" description="C2H2-type" evidence="16">
    <location>
        <begin position="263"/>
        <end position="290"/>
    </location>
</feature>
<feature type="region of interest" description="Disordered" evidence="15">
    <location>
        <begin position="1"/>
        <end position="48"/>
    </location>
</feature>
<sequence length="821" mass="90646">MGEGAGSRRPVAELRGAEDGGDGSQARSQPQEEWNQRPTTQKREPGGCTKPVAELYLLEATPALVLGVDAPEGAGGQAEGAAFTEVGHGTGNDSPCAKTQLEKGQEQPPEGGLAASTQEQFFLLQVRPGDEGKDEMILTISNLKVEAQPERLTTGLANVEKPTARNSQRETVDTKCAFRCSVCPFATSGISSLNRHMKTHTSGKAHVCHLCQKAFRTVTLLRNHINTHTGTKPYKCVECNAAFVTSGELVRHRRYRHTHEKPFRCSLCQYASVEASKLTRHIRSHTGERPFQCHLCSYASKDAYKLKRHLRTHSGEKPYECQVCHARFTQSGTMKMHVAQKHSENAPKHQCPRCATLIARKSDLRVHLRNLHGYSATELTCRHCPAAFRERYALLQHQRSHRSEKPFVCQHCGYACQQEWHLAAHRRIHTGEKPFACPACGRCFRQTQLLSVHMKKYQDPSFVPTVHQCPGCGKGFSREEHNMHRHTEQCGLAPEHPGLSGEGRAGKSAPADPGPTGCRDDGAAGESRPTRAEPEAAQRVESSSMATFEHTHLLSIAECEKPRVAVRSLCSVSSGVVLQVSRCVNFVAPGEFLLSVKCLVLKMGHLWLIANTSLLGLPPKVRHTRVGPQQHCHSNQEQLLKREDVCPERRNRMRRKEESCSAQVKVQGELLVPTDTQLASLKPVLGSFPTLTEDLVVPLLARLQAFYSGRFCPKEQSGLLLRNGRRQSSVRCVTWVMGLAGLFHTVTTAHRTVTQRPLTRCPASTLCGAVCGKVNSPCVRKPALSCAQLLLSDWRGPKPALTGRAGGFQSALDRRLRTDRH</sequence>
<feature type="domain" description="C2H2-type" evidence="16">
    <location>
        <begin position="319"/>
        <end position="347"/>
    </location>
</feature>
<dbReference type="FunFam" id="3.30.160.60:FF:000049">
    <property type="entry name" value="transcriptional repressor CTCF isoform X1"/>
    <property type="match status" value="2"/>
</dbReference>
<dbReference type="Gene3D" id="3.30.160.60">
    <property type="entry name" value="Classic Zinc Finger"/>
    <property type="match status" value="9"/>
</dbReference>
<keyword evidence="7" id="KW-0156">Chromatin regulator</keyword>
<evidence type="ECO:0000256" key="3">
    <source>
        <dbReference type="ARBA" id="ARBA00022723"/>
    </source>
</evidence>
<dbReference type="FunFam" id="3.30.160.60:FF:001485">
    <property type="entry name" value="Krueppel-related zinc finger protein"/>
    <property type="match status" value="1"/>
</dbReference>
<name>A0A1S3FV79_DIPOR</name>
<dbReference type="FunFam" id="3.30.160.60:FF:000420">
    <property type="entry name" value="Putative transcriptional repressor ctcf"/>
    <property type="match status" value="1"/>
</dbReference>
<dbReference type="InterPro" id="IPR036236">
    <property type="entry name" value="Znf_C2H2_sf"/>
</dbReference>
<proteinExistence type="inferred from homology"/>
<dbReference type="SUPFAM" id="SSF57667">
    <property type="entry name" value="beta-beta-alpha zinc fingers"/>
    <property type="match status" value="6"/>
</dbReference>
<evidence type="ECO:0000256" key="10">
    <source>
        <dbReference type="ARBA" id="ARBA00023163"/>
    </source>
</evidence>
<dbReference type="Proteomes" id="UP000081671">
    <property type="component" value="Unplaced"/>
</dbReference>
<keyword evidence="9" id="KW-0238">DNA-binding</keyword>
<dbReference type="KEGG" id="dord:105991623"/>
<evidence type="ECO:0000256" key="7">
    <source>
        <dbReference type="ARBA" id="ARBA00022853"/>
    </source>
</evidence>
<dbReference type="InterPro" id="IPR013087">
    <property type="entry name" value="Znf_C2H2_type"/>
</dbReference>
<dbReference type="FunFam" id="3.30.160.60:FF:000222">
    <property type="entry name" value="Putative transcriptional repressor ctcf"/>
    <property type="match status" value="1"/>
</dbReference>
<keyword evidence="4" id="KW-0677">Repeat</keyword>
<evidence type="ECO:0000256" key="13">
    <source>
        <dbReference type="ARBA" id="ARBA00079129"/>
    </source>
</evidence>
<evidence type="ECO:0000256" key="11">
    <source>
        <dbReference type="ARBA" id="ARBA00023242"/>
    </source>
</evidence>
<dbReference type="GO" id="GO:0003677">
    <property type="term" value="F:DNA binding"/>
    <property type="evidence" value="ECO:0007669"/>
    <property type="project" value="UniProtKB-KW"/>
</dbReference>
<evidence type="ECO:0000313" key="17">
    <source>
        <dbReference type="Proteomes" id="UP000081671"/>
    </source>
</evidence>
<dbReference type="OrthoDB" id="6077919at2759"/>
<dbReference type="FunCoup" id="A0A1S3FV79">
    <property type="interactions" value="1081"/>
</dbReference>
<keyword evidence="6" id="KW-0862">Zinc</keyword>
<feature type="domain" description="C2H2-type" evidence="16">
    <location>
        <begin position="206"/>
        <end position="233"/>
    </location>
</feature>
<evidence type="ECO:0000256" key="1">
    <source>
        <dbReference type="ARBA" id="ARBA00004123"/>
    </source>
</evidence>
<evidence type="ECO:0000256" key="12">
    <source>
        <dbReference type="ARBA" id="ARBA00061457"/>
    </source>
</evidence>
<evidence type="ECO:0000256" key="15">
    <source>
        <dbReference type="SAM" id="MobiDB-lite"/>
    </source>
</evidence>
<comment type="similarity">
    <text evidence="12">Belongs to the CTCF zinc-finger protein family.</text>
</comment>
<evidence type="ECO:0000256" key="5">
    <source>
        <dbReference type="ARBA" id="ARBA00022771"/>
    </source>
</evidence>
<dbReference type="Pfam" id="PF00096">
    <property type="entry name" value="zf-C2H2"/>
    <property type="match status" value="4"/>
</dbReference>
<dbReference type="InParanoid" id="A0A1S3FV79"/>
<dbReference type="FunFam" id="3.30.160.60:FF:000373">
    <property type="entry name" value="Putative transcriptional repressor ctcf"/>
    <property type="match status" value="1"/>
</dbReference>
<gene>
    <name evidence="18" type="primary">Ctcfl</name>
</gene>
<dbReference type="PROSITE" id="PS00028">
    <property type="entry name" value="ZINC_FINGER_C2H2_1"/>
    <property type="match status" value="6"/>
</dbReference>
<comment type="subcellular location">
    <subcellularLocation>
        <location evidence="1">Nucleus</location>
    </subcellularLocation>
</comment>
<feature type="compositionally biased region" description="Basic and acidic residues" evidence="15">
    <location>
        <begin position="518"/>
        <end position="538"/>
    </location>
</feature>
<evidence type="ECO:0000256" key="4">
    <source>
        <dbReference type="ARBA" id="ARBA00022737"/>
    </source>
</evidence>
<accession>A0A1S3FV79</accession>
<evidence type="ECO:0000256" key="14">
    <source>
        <dbReference type="PROSITE-ProRule" id="PRU00042"/>
    </source>
</evidence>
<dbReference type="SMART" id="SM00355">
    <property type="entry name" value="ZnF_C2H2"/>
    <property type="match status" value="11"/>
</dbReference>
<organism evidence="17 18">
    <name type="scientific">Dipodomys ordii</name>
    <name type="common">Ord's kangaroo rat</name>
    <dbReference type="NCBI Taxonomy" id="10020"/>
    <lineage>
        <taxon>Eukaryota</taxon>
        <taxon>Metazoa</taxon>
        <taxon>Chordata</taxon>
        <taxon>Craniata</taxon>
        <taxon>Vertebrata</taxon>
        <taxon>Euteleostomi</taxon>
        <taxon>Mammalia</taxon>
        <taxon>Eutheria</taxon>
        <taxon>Euarchontoglires</taxon>
        <taxon>Glires</taxon>
        <taxon>Rodentia</taxon>
        <taxon>Castorimorpha</taxon>
        <taxon>Heteromyidae</taxon>
        <taxon>Dipodomyinae</taxon>
        <taxon>Dipodomys</taxon>
    </lineage>
</organism>
<feature type="domain" description="C2H2-type" evidence="16">
    <location>
        <begin position="178"/>
        <end position="205"/>
    </location>
</feature>
<keyword evidence="8" id="KW-0805">Transcription regulation</keyword>
<dbReference type="GO" id="GO:0006325">
    <property type="term" value="P:chromatin organization"/>
    <property type="evidence" value="ECO:0007669"/>
    <property type="project" value="UniProtKB-KW"/>
</dbReference>
<evidence type="ECO:0000256" key="8">
    <source>
        <dbReference type="ARBA" id="ARBA00023015"/>
    </source>
</evidence>
<feature type="domain" description="C2H2-type" evidence="16">
    <location>
        <begin position="407"/>
        <end position="434"/>
    </location>
</feature>
<dbReference type="AlphaFoldDB" id="A0A1S3FV79"/>
<dbReference type="GeneID" id="105991623"/>
<feature type="domain" description="C2H2-type" evidence="16">
    <location>
        <begin position="349"/>
        <end position="372"/>
    </location>
</feature>
<dbReference type="GO" id="GO:0010468">
    <property type="term" value="P:regulation of gene expression"/>
    <property type="evidence" value="ECO:0007669"/>
    <property type="project" value="UniProtKB-ARBA"/>
</dbReference>
<feature type="region of interest" description="Disordered" evidence="15">
    <location>
        <begin position="84"/>
        <end position="113"/>
    </location>
</feature>
<keyword evidence="10" id="KW-0804">Transcription</keyword>
<keyword evidence="11" id="KW-0539">Nucleus</keyword>
<evidence type="ECO:0000256" key="9">
    <source>
        <dbReference type="ARBA" id="ARBA00023125"/>
    </source>
</evidence>
<feature type="domain" description="C2H2-type" evidence="16">
    <location>
        <begin position="379"/>
        <end position="406"/>
    </location>
</feature>
<dbReference type="PANTHER" id="PTHR24377">
    <property type="entry name" value="IP01015P-RELATED"/>
    <property type="match status" value="1"/>
</dbReference>
<feature type="domain" description="C2H2-type" evidence="16">
    <location>
        <begin position="291"/>
        <end position="318"/>
    </location>
</feature>
<feature type="domain" description="C2H2-type" evidence="16">
    <location>
        <begin position="234"/>
        <end position="262"/>
    </location>
</feature>